<organism evidence="2 3">
    <name type="scientific">Blattamonas nauphoetae</name>
    <dbReference type="NCBI Taxonomy" id="2049346"/>
    <lineage>
        <taxon>Eukaryota</taxon>
        <taxon>Metamonada</taxon>
        <taxon>Preaxostyla</taxon>
        <taxon>Oxymonadida</taxon>
        <taxon>Blattamonas</taxon>
    </lineage>
</organism>
<proteinExistence type="predicted"/>
<reference evidence="2 3" key="1">
    <citation type="journal article" date="2022" name="bioRxiv">
        <title>Genomics of Preaxostyla Flagellates Illuminates Evolutionary Transitions and the Path Towards Mitochondrial Loss.</title>
        <authorList>
            <person name="Novak L.V.F."/>
            <person name="Treitli S.C."/>
            <person name="Pyrih J."/>
            <person name="Halakuc P."/>
            <person name="Pipaliya S.V."/>
            <person name="Vacek V."/>
            <person name="Brzon O."/>
            <person name="Soukal P."/>
            <person name="Eme L."/>
            <person name="Dacks J.B."/>
            <person name="Karnkowska A."/>
            <person name="Elias M."/>
            <person name="Hampl V."/>
        </authorList>
    </citation>
    <scope>NUCLEOTIDE SEQUENCE [LARGE SCALE GENOMIC DNA]</scope>
    <source>
        <strain evidence="2">NAU3</strain>
        <tissue evidence="2">Gut</tissue>
    </source>
</reference>
<dbReference type="EMBL" id="JARBJD010000310">
    <property type="protein sequence ID" value="KAK2944183.1"/>
    <property type="molecule type" value="Genomic_DNA"/>
</dbReference>
<evidence type="ECO:0000256" key="1">
    <source>
        <dbReference type="SAM" id="MobiDB-lite"/>
    </source>
</evidence>
<feature type="region of interest" description="Disordered" evidence="1">
    <location>
        <begin position="23"/>
        <end position="65"/>
    </location>
</feature>
<evidence type="ECO:0000313" key="3">
    <source>
        <dbReference type="Proteomes" id="UP001281761"/>
    </source>
</evidence>
<accession>A0ABQ9WXF0</accession>
<evidence type="ECO:0000313" key="2">
    <source>
        <dbReference type="EMBL" id="KAK2944183.1"/>
    </source>
</evidence>
<gene>
    <name evidence="2" type="ORF">BLNAU_20892</name>
</gene>
<sequence length="182" mass="21428">MTKNRQRIIRKYHTSILRHGIGEHWLEEERRHSNEEHQNRKDIEEGREEENQKQRKKDNGNGRRVKEVNAHIDTLETLSRVFEPHPSLPTLFSTSAAIIHRQTISSKTEWACPSISATKDNEEFKFKTGSTEEGRFHCFNLQYPNTTIIPNPKETQKQVSKTDKEQMNDTHFEIQDPLILLQ</sequence>
<comment type="caution">
    <text evidence="2">The sequence shown here is derived from an EMBL/GenBank/DDBJ whole genome shotgun (WGS) entry which is preliminary data.</text>
</comment>
<name>A0ABQ9WXF0_9EUKA</name>
<dbReference type="Proteomes" id="UP001281761">
    <property type="component" value="Unassembled WGS sequence"/>
</dbReference>
<protein>
    <submittedName>
        <fullName evidence="2">Uncharacterized protein</fullName>
    </submittedName>
</protein>
<keyword evidence="3" id="KW-1185">Reference proteome</keyword>